<feature type="transmembrane region" description="Helical" evidence="7">
    <location>
        <begin position="106"/>
        <end position="125"/>
    </location>
</feature>
<evidence type="ECO:0008006" key="10">
    <source>
        <dbReference type="Google" id="ProtNLM"/>
    </source>
</evidence>
<comment type="subcellular location">
    <subcellularLocation>
        <location evidence="1">Membrane</location>
        <topology evidence="1">Multi-pass membrane protein</topology>
    </subcellularLocation>
</comment>
<proteinExistence type="inferred from homology"/>
<accession>A0ABD1RFK5</accession>
<feature type="transmembrane region" description="Helical" evidence="7">
    <location>
        <begin position="284"/>
        <end position="300"/>
    </location>
</feature>
<dbReference type="SUPFAM" id="SSF103481">
    <property type="entry name" value="Multidrug resistance efflux transporter EmrE"/>
    <property type="match status" value="1"/>
</dbReference>
<evidence type="ECO:0000313" key="9">
    <source>
        <dbReference type="Proteomes" id="UP001604336"/>
    </source>
</evidence>
<sequence>MSISWWRNNEGMIRTLFPLFLGQLLSFNLAISTLTSSFVANQGVDAPLTLSFFTYLALAVVYGSILLYRRQKLQVSWYWFVLLGFADVQGNCLVNKAFEFTSVTSVTILDCWTIPWAMVFTWIFLDTRYSLRQFFGVAVCLSGLGLALLSDARVGGGGGSRPLLGDVLVIAGTLFCSISTVGQEFFVKKIDRVEVIAMIGLFGMLVSASEISIVERKNLNSIKWSTKLISAFSGYALSSFTFYTSVPFVLKISGATMLCLSLLTSGMWAVVIRRFIYKEQVQSLYYLAFALVVVGVVMYSKTEKDPDSARALENSDLNTEYLLFDEENLVTRNDTSVS</sequence>
<evidence type="ECO:0000256" key="1">
    <source>
        <dbReference type="ARBA" id="ARBA00004141"/>
    </source>
</evidence>
<organism evidence="8 9">
    <name type="scientific">Abeliophyllum distichum</name>
    <dbReference type="NCBI Taxonomy" id="126358"/>
    <lineage>
        <taxon>Eukaryota</taxon>
        <taxon>Viridiplantae</taxon>
        <taxon>Streptophyta</taxon>
        <taxon>Embryophyta</taxon>
        <taxon>Tracheophyta</taxon>
        <taxon>Spermatophyta</taxon>
        <taxon>Magnoliopsida</taxon>
        <taxon>eudicotyledons</taxon>
        <taxon>Gunneridae</taxon>
        <taxon>Pentapetalae</taxon>
        <taxon>asterids</taxon>
        <taxon>lamiids</taxon>
        <taxon>Lamiales</taxon>
        <taxon>Oleaceae</taxon>
        <taxon>Forsythieae</taxon>
        <taxon>Abeliophyllum</taxon>
    </lineage>
</organism>
<feature type="transmembrane region" description="Helical" evidence="7">
    <location>
        <begin position="48"/>
        <end position="68"/>
    </location>
</feature>
<dbReference type="GO" id="GO:0016020">
    <property type="term" value="C:membrane"/>
    <property type="evidence" value="ECO:0007669"/>
    <property type="project" value="UniProtKB-SubCell"/>
</dbReference>
<reference evidence="9" key="1">
    <citation type="submission" date="2024-07" db="EMBL/GenBank/DDBJ databases">
        <title>Two chromosome-level genome assemblies of Korean endemic species Abeliophyllum distichum and Forsythia ovata (Oleaceae).</title>
        <authorList>
            <person name="Jang H."/>
        </authorList>
    </citation>
    <scope>NUCLEOTIDE SEQUENCE [LARGE SCALE GENOMIC DNA]</scope>
</reference>
<keyword evidence="4 7" id="KW-0812">Transmembrane</keyword>
<evidence type="ECO:0000256" key="7">
    <source>
        <dbReference type="SAM" id="Phobius"/>
    </source>
</evidence>
<evidence type="ECO:0000256" key="5">
    <source>
        <dbReference type="ARBA" id="ARBA00022989"/>
    </source>
</evidence>
<dbReference type="PANTHER" id="PTHR14233:SF18">
    <property type="entry name" value="OS05G0444300 PROTEIN"/>
    <property type="match status" value="1"/>
</dbReference>
<dbReference type="InterPro" id="IPR037185">
    <property type="entry name" value="EmrE-like"/>
</dbReference>
<dbReference type="AlphaFoldDB" id="A0ABD1RFK5"/>
<dbReference type="Proteomes" id="UP001604336">
    <property type="component" value="Unassembled WGS sequence"/>
</dbReference>
<feature type="transmembrane region" description="Helical" evidence="7">
    <location>
        <begin position="252"/>
        <end position="272"/>
    </location>
</feature>
<keyword evidence="6 7" id="KW-0472">Membrane</keyword>
<evidence type="ECO:0000256" key="4">
    <source>
        <dbReference type="ARBA" id="ARBA00022692"/>
    </source>
</evidence>
<evidence type="ECO:0000256" key="6">
    <source>
        <dbReference type="ARBA" id="ARBA00023136"/>
    </source>
</evidence>
<evidence type="ECO:0000313" key="8">
    <source>
        <dbReference type="EMBL" id="KAL2487206.1"/>
    </source>
</evidence>
<dbReference type="InterPro" id="IPR052221">
    <property type="entry name" value="SLC35F_Transporter"/>
</dbReference>
<protein>
    <recommendedName>
        <fullName evidence="10">Solute carrier family 35 member F1</fullName>
    </recommendedName>
</protein>
<feature type="transmembrane region" description="Helical" evidence="7">
    <location>
        <begin position="226"/>
        <end position="246"/>
    </location>
</feature>
<evidence type="ECO:0000256" key="3">
    <source>
        <dbReference type="ARBA" id="ARBA00022448"/>
    </source>
</evidence>
<keyword evidence="3" id="KW-0813">Transport</keyword>
<comment type="caution">
    <text evidence="8">The sequence shown here is derived from an EMBL/GenBank/DDBJ whole genome shotgun (WGS) entry which is preliminary data.</text>
</comment>
<gene>
    <name evidence="8" type="ORF">Adt_31962</name>
</gene>
<feature type="transmembrane region" description="Helical" evidence="7">
    <location>
        <begin position="131"/>
        <end position="151"/>
    </location>
</feature>
<feature type="transmembrane region" description="Helical" evidence="7">
    <location>
        <begin position="195"/>
        <end position="214"/>
    </location>
</feature>
<evidence type="ECO:0000256" key="2">
    <source>
        <dbReference type="ARBA" id="ARBA00007863"/>
    </source>
</evidence>
<dbReference type="Pfam" id="PF06027">
    <property type="entry name" value="SLC35F"/>
    <property type="match status" value="1"/>
</dbReference>
<dbReference type="EMBL" id="JBFOLK010000009">
    <property type="protein sequence ID" value="KAL2487206.1"/>
    <property type="molecule type" value="Genomic_DNA"/>
</dbReference>
<dbReference type="PANTHER" id="PTHR14233">
    <property type="entry name" value="DUF914-RELATED"/>
    <property type="match status" value="1"/>
</dbReference>
<keyword evidence="9" id="KW-1185">Reference proteome</keyword>
<comment type="similarity">
    <text evidence="2">Belongs to the SLC35F solute transporter family.</text>
</comment>
<name>A0ABD1RFK5_9LAMI</name>
<keyword evidence="5 7" id="KW-1133">Transmembrane helix</keyword>
<dbReference type="InterPro" id="IPR009262">
    <property type="entry name" value="SLC35_F1/F2/F6"/>
</dbReference>